<protein>
    <recommendedName>
        <fullName evidence="2">peptidylamidoglycolate lyase</fullName>
        <ecNumber evidence="2">4.3.2.5</ecNumber>
    </recommendedName>
</protein>
<comment type="cofactor">
    <cofactor evidence="1">
        <name>Zn(2+)</name>
        <dbReference type="ChEBI" id="CHEBI:29105"/>
    </cofactor>
</comment>
<name>A0ABV9YW25_9PSEU</name>
<evidence type="ECO:0000256" key="4">
    <source>
        <dbReference type="ARBA" id="ARBA00022729"/>
    </source>
</evidence>
<keyword evidence="3" id="KW-0479">Metal-binding</keyword>
<proteinExistence type="predicted"/>
<organism evidence="10 11">
    <name type="scientific">Actinomycetospora atypica</name>
    <dbReference type="NCBI Taxonomy" id="1290095"/>
    <lineage>
        <taxon>Bacteria</taxon>
        <taxon>Bacillati</taxon>
        <taxon>Actinomycetota</taxon>
        <taxon>Actinomycetes</taxon>
        <taxon>Pseudonocardiales</taxon>
        <taxon>Pseudonocardiaceae</taxon>
        <taxon>Actinomycetospora</taxon>
    </lineage>
</organism>
<dbReference type="Gene3D" id="2.120.10.30">
    <property type="entry name" value="TolB, C-terminal domain"/>
    <property type="match status" value="1"/>
</dbReference>
<evidence type="ECO:0000256" key="6">
    <source>
        <dbReference type="ARBA" id="ARBA00023157"/>
    </source>
</evidence>
<dbReference type="PANTHER" id="PTHR10680">
    <property type="entry name" value="PEPTIDYL-GLYCINE ALPHA-AMIDATING MONOOXYGENASE"/>
    <property type="match status" value="1"/>
</dbReference>
<evidence type="ECO:0000256" key="2">
    <source>
        <dbReference type="ARBA" id="ARBA00012343"/>
    </source>
</evidence>
<dbReference type="PANTHER" id="PTHR10680:SF38">
    <property type="entry name" value="BLL1368 PROTEIN"/>
    <property type="match status" value="1"/>
</dbReference>
<dbReference type="InterPro" id="IPR011042">
    <property type="entry name" value="6-blade_b-propeller_TolB-like"/>
</dbReference>
<keyword evidence="11" id="KW-1185">Reference proteome</keyword>
<dbReference type="EMBL" id="JBHSIV010000027">
    <property type="protein sequence ID" value="MFC5064811.1"/>
    <property type="molecule type" value="Genomic_DNA"/>
</dbReference>
<keyword evidence="7" id="KW-0325">Glycoprotein</keyword>
<gene>
    <name evidence="10" type="ORF">ACFPBZ_21490</name>
</gene>
<keyword evidence="6" id="KW-1015">Disulfide bond</keyword>
<evidence type="ECO:0000256" key="5">
    <source>
        <dbReference type="ARBA" id="ARBA00022737"/>
    </source>
</evidence>
<accession>A0ABV9YW25</accession>
<evidence type="ECO:0000256" key="3">
    <source>
        <dbReference type="ARBA" id="ARBA00022723"/>
    </source>
</evidence>
<dbReference type="EC" id="4.3.2.5" evidence="2"/>
<feature type="repeat" description="NHL" evidence="9">
    <location>
        <begin position="172"/>
        <end position="211"/>
    </location>
</feature>
<sequence length="332" mass="35409">MPDDEEFGASSRAGRGGAVTYHETADWLRLPDGPTFSGAASSVTIGADERIYVFNRGPQRIVVLEADGTYAGGWGDAADYARPHGISTCADGDLLLVDVGAHVIDKVHPDGRRVLRLGTPGHRTAAYSGEPFNQPTDAVEHPATREIFVADGYGNARIHRYDPDGRLISSWGKPGSGPGRLSNPHGLCLLDDDHLAVCDRENHRLQIFDLDGGLVESRHQHRPAAVRRIGDLLYIAELGPPAYMHGSIPDMGSCVTVTTLDGTAVDRLGAHRPGLGVGAFLSPHGMAVSATGAVYVAEVNAVYLETLGLPVPPLDDLPSLRRWAPTEGERIP</sequence>
<reference evidence="11" key="1">
    <citation type="journal article" date="2019" name="Int. J. Syst. Evol. Microbiol.">
        <title>The Global Catalogue of Microorganisms (GCM) 10K type strain sequencing project: providing services to taxonomists for standard genome sequencing and annotation.</title>
        <authorList>
            <consortium name="The Broad Institute Genomics Platform"/>
            <consortium name="The Broad Institute Genome Sequencing Center for Infectious Disease"/>
            <person name="Wu L."/>
            <person name="Ma J."/>
        </authorList>
    </citation>
    <scope>NUCLEOTIDE SEQUENCE [LARGE SCALE GENOMIC DNA]</scope>
    <source>
        <strain evidence="11">CGMCC 4.7093</strain>
    </source>
</reference>
<evidence type="ECO:0000313" key="10">
    <source>
        <dbReference type="EMBL" id="MFC5064811.1"/>
    </source>
</evidence>
<dbReference type="PROSITE" id="PS51125">
    <property type="entry name" value="NHL"/>
    <property type="match status" value="1"/>
</dbReference>
<evidence type="ECO:0000256" key="1">
    <source>
        <dbReference type="ARBA" id="ARBA00001947"/>
    </source>
</evidence>
<evidence type="ECO:0000256" key="8">
    <source>
        <dbReference type="ARBA" id="ARBA00023239"/>
    </source>
</evidence>
<dbReference type="Pfam" id="PF01436">
    <property type="entry name" value="NHL"/>
    <property type="match status" value="1"/>
</dbReference>
<keyword evidence="4" id="KW-0732">Signal</keyword>
<dbReference type="PRINTS" id="PR00790">
    <property type="entry name" value="PAMONOXGNASE"/>
</dbReference>
<evidence type="ECO:0000313" key="11">
    <source>
        <dbReference type="Proteomes" id="UP001595947"/>
    </source>
</evidence>
<dbReference type="SUPFAM" id="SSF63829">
    <property type="entry name" value="Calcium-dependent phosphotriesterase"/>
    <property type="match status" value="1"/>
</dbReference>
<comment type="caution">
    <text evidence="10">The sequence shown here is derived from an EMBL/GenBank/DDBJ whole genome shotgun (WGS) entry which is preliminary data.</text>
</comment>
<evidence type="ECO:0000256" key="9">
    <source>
        <dbReference type="PROSITE-ProRule" id="PRU00504"/>
    </source>
</evidence>
<keyword evidence="8" id="KW-0456">Lyase</keyword>
<keyword evidence="5" id="KW-0677">Repeat</keyword>
<dbReference type="InterPro" id="IPR000720">
    <property type="entry name" value="PHM/PAL"/>
</dbReference>
<evidence type="ECO:0000256" key="7">
    <source>
        <dbReference type="ARBA" id="ARBA00023180"/>
    </source>
</evidence>
<dbReference type="InterPro" id="IPR001258">
    <property type="entry name" value="NHL_repeat"/>
</dbReference>
<dbReference type="RefSeq" id="WP_378038155.1">
    <property type="nucleotide sequence ID" value="NZ_JBHSIV010000027.1"/>
</dbReference>
<dbReference type="Proteomes" id="UP001595947">
    <property type="component" value="Unassembled WGS sequence"/>
</dbReference>